<dbReference type="EMBL" id="MU129202">
    <property type="protein sequence ID" value="KAF9504703.1"/>
    <property type="molecule type" value="Genomic_DNA"/>
</dbReference>
<accession>A0A9P6AFD9</accession>
<name>A0A9P6AFD9_9AGAM</name>
<dbReference type="Proteomes" id="UP000886523">
    <property type="component" value="Unassembled WGS sequence"/>
</dbReference>
<organism evidence="1 2">
    <name type="scientific">Hydnum rufescens UP504</name>
    <dbReference type="NCBI Taxonomy" id="1448309"/>
    <lineage>
        <taxon>Eukaryota</taxon>
        <taxon>Fungi</taxon>
        <taxon>Dikarya</taxon>
        <taxon>Basidiomycota</taxon>
        <taxon>Agaricomycotina</taxon>
        <taxon>Agaricomycetes</taxon>
        <taxon>Cantharellales</taxon>
        <taxon>Hydnaceae</taxon>
        <taxon>Hydnum</taxon>
    </lineage>
</organism>
<evidence type="ECO:0000313" key="1">
    <source>
        <dbReference type="EMBL" id="KAF9504703.1"/>
    </source>
</evidence>
<keyword evidence="2" id="KW-1185">Reference proteome</keyword>
<reference evidence="1" key="1">
    <citation type="journal article" date="2020" name="Nat. Commun.">
        <title>Large-scale genome sequencing of mycorrhizal fungi provides insights into the early evolution of symbiotic traits.</title>
        <authorList>
            <person name="Miyauchi S."/>
            <person name="Kiss E."/>
            <person name="Kuo A."/>
            <person name="Drula E."/>
            <person name="Kohler A."/>
            <person name="Sanchez-Garcia M."/>
            <person name="Morin E."/>
            <person name="Andreopoulos B."/>
            <person name="Barry K.W."/>
            <person name="Bonito G."/>
            <person name="Buee M."/>
            <person name="Carver A."/>
            <person name="Chen C."/>
            <person name="Cichocki N."/>
            <person name="Clum A."/>
            <person name="Culley D."/>
            <person name="Crous P.W."/>
            <person name="Fauchery L."/>
            <person name="Girlanda M."/>
            <person name="Hayes R.D."/>
            <person name="Keri Z."/>
            <person name="LaButti K."/>
            <person name="Lipzen A."/>
            <person name="Lombard V."/>
            <person name="Magnuson J."/>
            <person name="Maillard F."/>
            <person name="Murat C."/>
            <person name="Nolan M."/>
            <person name="Ohm R.A."/>
            <person name="Pangilinan J."/>
            <person name="Pereira M.F."/>
            <person name="Perotto S."/>
            <person name="Peter M."/>
            <person name="Pfister S."/>
            <person name="Riley R."/>
            <person name="Sitrit Y."/>
            <person name="Stielow J.B."/>
            <person name="Szollosi G."/>
            <person name="Zifcakova L."/>
            <person name="Stursova M."/>
            <person name="Spatafora J.W."/>
            <person name="Tedersoo L."/>
            <person name="Vaario L.M."/>
            <person name="Yamada A."/>
            <person name="Yan M."/>
            <person name="Wang P."/>
            <person name="Xu J."/>
            <person name="Bruns T."/>
            <person name="Baldrian P."/>
            <person name="Vilgalys R."/>
            <person name="Dunand C."/>
            <person name="Henrissat B."/>
            <person name="Grigoriev I.V."/>
            <person name="Hibbett D."/>
            <person name="Nagy L.G."/>
            <person name="Martin F.M."/>
        </authorList>
    </citation>
    <scope>NUCLEOTIDE SEQUENCE</scope>
    <source>
        <strain evidence="1">UP504</strain>
    </source>
</reference>
<comment type="caution">
    <text evidence="1">The sequence shown here is derived from an EMBL/GenBank/DDBJ whole genome shotgun (WGS) entry which is preliminary data.</text>
</comment>
<gene>
    <name evidence="1" type="ORF">BS47DRAFT_1354829</name>
</gene>
<sequence length="69" mass="7772">MSHKEWANVSKVIQIKSTAADCIKVKAYPMKQQRELLVISKVTANKKQTDKVARITGDVEMAGQKWLVT</sequence>
<proteinExistence type="predicted"/>
<evidence type="ECO:0000313" key="2">
    <source>
        <dbReference type="Proteomes" id="UP000886523"/>
    </source>
</evidence>
<dbReference type="AlphaFoldDB" id="A0A9P6AFD9"/>
<protein>
    <submittedName>
        <fullName evidence="1">Uncharacterized protein</fullName>
    </submittedName>
</protein>